<keyword evidence="9" id="KW-1185">Reference proteome</keyword>
<dbReference type="EMBL" id="AZHD01000020">
    <property type="protein sequence ID" value="OAA55218.1"/>
    <property type="molecule type" value="Genomic_DNA"/>
</dbReference>
<feature type="transmembrane region" description="Helical" evidence="7">
    <location>
        <begin position="188"/>
        <end position="206"/>
    </location>
</feature>
<dbReference type="FunFam" id="1.20.1250.20:FF:000106">
    <property type="entry name" value="MFS transporter, putative"/>
    <property type="match status" value="1"/>
</dbReference>
<dbReference type="InterPro" id="IPR011701">
    <property type="entry name" value="MFS"/>
</dbReference>
<feature type="transmembrane region" description="Helical" evidence="7">
    <location>
        <begin position="363"/>
        <end position="385"/>
    </location>
</feature>
<evidence type="ECO:0000256" key="2">
    <source>
        <dbReference type="ARBA" id="ARBA00022448"/>
    </source>
</evidence>
<proteinExistence type="predicted"/>
<protein>
    <submittedName>
        <fullName evidence="8">Major facilitator superfamily transporter</fullName>
    </submittedName>
</protein>
<evidence type="ECO:0000256" key="5">
    <source>
        <dbReference type="ARBA" id="ARBA00023136"/>
    </source>
</evidence>
<dbReference type="GO" id="GO:0016020">
    <property type="term" value="C:membrane"/>
    <property type="evidence" value="ECO:0007669"/>
    <property type="project" value="UniProtKB-SubCell"/>
</dbReference>
<evidence type="ECO:0000256" key="4">
    <source>
        <dbReference type="ARBA" id="ARBA00022989"/>
    </source>
</evidence>
<feature type="transmembrane region" description="Helical" evidence="7">
    <location>
        <begin position="425"/>
        <end position="445"/>
    </location>
</feature>
<dbReference type="AlphaFoldDB" id="A0A167N7G5"/>
<evidence type="ECO:0000256" key="6">
    <source>
        <dbReference type="SAM" id="MobiDB-lite"/>
    </source>
</evidence>
<evidence type="ECO:0000313" key="8">
    <source>
        <dbReference type="EMBL" id="OAA55218.1"/>
    </source>
</evidence>
<feature type="transmembrane region" description="Helical" evidence="7">
    <location>
        <begin position="281"/>
        <end position="302"/>
    </location>
</feature>
<organism evidence="8 9">
    <name type="scientific">Niveomyces insectorum RCEF 264</name>
    <dbReference type="NCBI Taxonomy" id="1081102"/>
    <lineage>
        <taxon>Eukaryota</taxon>
        <taxon>Fungi</taxon>
        <taxon>Dikarya</taxon>
        <taxon>Ascomycota</taxon>
        <taxon>Pezizomycotina</taxon>
        <taxon>Sordariomycetes</taxon>
        <taxon>Hypocreomycetidae</taxon>
        <taxon>Hypocreales</taxon>
        <taxon>Cordycipitaceae</taxon>
        <taxon>Niveomyces</taxon>
    </lineage>
</organism>
<dbReference type="Pfam" id="PF07690">
    <property type="entry name" value="MFS_1"/>
    <property type="match status" value="1"/>
</dbReference>
<feature type="transmembrane region" description="Helical" evidence="7">
    <location>
        <begin position="491"/>
        <end position="511"/>
    </location>
</feature>
<dbReference type="GO" id="GO:0022857">
    <property type="term" value="F:transmembrane transporter activity"/>
    <property type="evidence" value="ECO:0007669"/>
    <property type="project" value="InterPro"/>
</dbReference>
<accession>A0A167N7G5</accession>
<gene>
    <name evidence="8" type="ORF">SPI_08313</name>
</gene>
<reference evidence="8 9" key="1">
    <citation type="journal article" date="2016" name="Genome Biol. Evol.">
        <title>Divergent and convergent evolution of fungal pathogenicity.</title>
        <authorList>
            <person name="Shang Y."/>
            <person name="Xiao G."/>
            <person name="Zheng P."/>
            <person name="Cen K."/>
            <person name="Zhan S."/>
            <person name="Wang C."/>
        </authorList>
    </citation>
    <scope>NUCLEOTIDE SEQUENCE [LARGE SCALE GENOMIC DNA]</scope>
    <source>
        <strain evidence="8 9">RCEF 264</strain>
    </source>
</reference>
<dbReference type="PANTHER" id="PTHR43791:SF65">
    <property type="entry name" value="MAJOR FACILITATOR SUPERFAMILY (MFS) PROFILE DOMAIN-CONTAINING PROTEIN-RELATED"/>
    <property type="match status" value="1"/>
</dbReference>
<comment type="subcellular location">
    <subcellularLocation>
        <location evidence="1">Membrane</location>
        <topology evidence="1">Multi-pass membrane protein</topology>
    </subcellularLocation>
</comment>
<dbReference type="OrthoDB" id="1935484at2759"/>
<keyword evidence="4 7" id="KW-1133">Transmembrane helix</keyword>
<comment type="caution">
    <text evidence="8">The sequence shown here is derived from an EMBL/GenBank/DDBJ whole genome shotgun (WGS) entry which is preliminary data.</text>
</comment>
<evidence type="ECO:0000256" key="7">
    <source>
        <dbReference type="SAM" id="Phobius"/>
    </source>
</evidence>
<feature type="transmembrane region" description="Helical" evidence="7">
    <location>
        <begin position="218"/>
        <end position="237"/>
    </location>
</feature>
<dbReference type="SUPFAM" id="SSF103473">
    <property type="entry name" value="MFS general substrate transporter"/>
    <property type="match status" value="1"/>
</dbReference>
<evidence type="ECO:0000256" key="1">
    <source>
        <dbReference type="ARBA" id="ARBA00004141"/>
    </source>
</evidence>
<keyword evidence="2" id="KW-0813">Transport</keyword>
<feature type="region of interest" description="Disordered" evidence="6">
    <location>
        <begin position="25"/>
        <end position="50"/>
    </location>
</feature>
<keyword evidence="3 7" id="KW-0812">Transmembrane</keyword>
<feature type="transmembrane region" description="Helical" evidence="7">
    <location>
        <begin position="397"/>
        <end position="419"/>
    </location>
</feature>
<feature type="transmembrane region" description="Helical" evidence="7">
    <location>
        <begin position="249"/>
        <end position="269"/>
    </location>
</feature>
<sequence length="584" mass="67212">MTTIFARDRFTSISSLQPLLSADAEVHNDDDDGNYDDDGRHDTRQAPKAVPELGLPVNQKRRFWWQKSAAPDPDAIATQPSVFDDPDTAEKYYPPAEWENVHRFDPLFRWTWGDEARLIRKIDFCIMAWACIMFMALELDRSNLVQALTDNFLVDLDYNLGNTIFKLSFMCSELPSQLISKWMGPDRWIPLQMVLWSVVALCQFWLAGRTGFLFSRSLLGILQGGFIADVVLYLSYFYKHSELTIRLSFFWMAISVADICSALLAYGLLHMRGVGGLPGWRWLFLIEGFLTFIVGLLATLLMPPGPCQTASWFRGRHGWFNEKEEKIIVNRVLREDPTKSSMHNREAITPALLWKCLKDYDLWPLYLIGLTYAVPMAPQSQYITLSLKALGFTTFQCNLLTIPHTILHIINMMLLTYAAEWRNELTFTAIVGEVWAIPFLVYFYLADTTTAEANRWVVYIVTTLLLGYPNPHPIQVGWNSRNSNSVRLRTVSAALYNMMVQAGGVVSSNIYREDDAPHYQRAHRLLLLIACANLVTYTLTKVYYQWRNATRDARWAAMNEDERMDYLTNTTDDGNKRLDFRFAH</sequence>
<evidence type="ECO:0000256" key="3">
    <source>
        <dbReference type="ARBA" id="ARBA00022692"/>
    </source>
</evidence>
<dbReference type="PANTHER" id="PTHR43791">
    <property type="entry name" value="PERMEASE-RELATED"/>
    <property type="match status" value="1"/>
</dbReference>
<feature type="transmembrane region" description="Helical" evidence="7">
    <location>
        <begin position="523"/>
        <end position="544"/>
    </location>
</feature>
<evidence type="ECO:0000313" key="9">
    <source>
        <dbReference type="Proteomes" id="UP000076874"/>
    </source>
</evidence>
<dbReference type="Proteomes" id="UP000076874">
    <property type="component" value="Unassembled WGS sequence"/>
</dbReference>
<dbReference type="InterPro" id="IPR036259">
    <property type="entry name" value="MFS_trans_sf"/>
</dbReference>
<name>A0A167N7G5_9HYPO</name>
<dbReference type="Gene3D" id="1.20.1250.20">
    <property type="entry name" value="MFS general substrate transporter like domains"/>
    <property type="match status" value="1"/>
</dbReference>
<keyword evidence="5 7" id="KW-0472">Membrane</keyword>